<dbReference type="GO" id="GO:0008270">
    <property type="term" value="F:zinc ion binding"/>
    <property type="evidence" value="ECO:0007669"/>
    <property type="project" value="UniProtKB-KW"/>
</dbReference>
<accession>A0AAV7KCZ7</accession>
<dbReference type="SMART" id="SM01328">
    <property type="entry name" value="zf-3CxxC"/>
    <property type="match status" value="1"/>
</dbReference>
<dbReference type="InterPro" id="IPR027377">
    <property type="entry name" value="ZAR1/RTP1-5-like_Znf-3CxxC"/>
</dbReference>
<evidence type="ECO:0000256" key="1">
    <source>
        <dbReference type="ARBA" id="ARBA00022723"/>
    </source>
</evidence>
<evidence type="ECO:0000256" key="2">
    <source>
        <dbReference type="ARBA" id="ARBA00022771"/>
    </source>
</evidence>
<comment type="caution">
    <text evidence="6">The sequence shown here is derived from an EMBL/GenBank/DDBJ whole genome shotgun (WGS) entry which is preliminary data.</text>
</comment>
<dbReference type="EMBL" id="JAKMXF010000066">
    <property type="protein sequence ID" value="KAI6659088.1"/>
    <property type="molecule type" value="Genomic_DNA"/>
</dbReference>
<keyword evidence="2" id="KW-0863">Zinc-finger</keyword>
<evidence type="ECO:0000256" key="4">
    <source>
        <dbReference type="SAM" id="MobiDB-lite"/>
    </source>
</evidence>
<feature type="compositionally biased region" description="Pro residues" evidence="4">
    <location>
        <begin position="95"/>
        <end position="110"/>
    </location>
</feature>
<keyword evidence="1" id="KW-0479">Metal-binding</keyword>
<evidence type="ECO:0000313" key="7">
    <source>
        <dbReference type="Proteomes" id="UP001165289"/>
    </source>
</evidence>
<reference evidence="6 7" key="1">
    <citation type="journal article" date="2023" name="BMC Biol.">
        <title>The compact genome of the sponge Oopsacas minuta (Hexactinellida) is lacking key metazoan core genes.</title>
        <authorList>
            <person name="Santini S."/>
            <person name="Schenkelaars Q."/>
            <person name="Jourda C."/>
            <person name="Duchesne M."/>
            <person name="Belahbib H."/>
            <person name="Rocher C."/>
            <person name="Selva M."/>
            <person name="Riesgo A."/>
            <person name="Vervoort M."/>
            <person name="Leys S.P."/>
            <person name="Kodjabachian L."/>
            <person name="Le Bivic A."/>
            <person name="Borchiellini C."/>
            <person name="Claverie J.M."/>
            <person name="Renard E."/>
        </authorList>
    </citation>
    <scope>NUCLEOTIDE SEQUENCE [LARGE SCALE GENOMIC DNA]</scope>
    <source>
        <strain evidence="6">SPO-2</strain>
    </source>
</reference>
<dbReference type="AlphaFoldDB" id="A0AAV7KCZ7"/>
<gene>
    <name evidence="6" type="ORF">LOD99_14764</name>
</gene>
<dbReference type="Proteomes" id="UP001165289">
    <property type="component" value="Unassembled WGS sequence"/>
</dbReference>
<feature type="region of interest" description="Disordered" evidence="4">
    <location>
        <begin position="88"/>
        <end position="111"/>
    </location>
</feature>
<protein>
    <recommendedName>
        <fullName evidence="5">3CxxC-type domain-containing protein</fullName>
    </recommendedName>
</protein>
<sequence length="152" mass="18144">MDPNYLLLPNEHQDCMLIPHLEFVNRAFDWSHRDKSPGRFFGRFQCDCGNKWVSGWTWSGRGQKCHMCTDEYGWNEVEYTKPYDVEPRMRRPIRPRSPPRSPQPRSPQPRWPHDYENCEYCAELSGFIRRIPTQSECEKVRSGDPYSRAYIV</sequence>
<keyword evidence="7" id="KW-1185">Reference proteome</keyword>
<feature type="domain" description="3CxxC-type" evidence="5">
    <location>
        <begin position="39"/>
        <end position="124"/>
    </location>
</feature>
<evidence type="ECO:0000259" key="5">
    <source>
        <dbReference type="SMART" id="SM01328"/>
    </source>
</evidence>
<keyword evidence="3" id="KW-0862">Zinc</keyword>
<evidence type="ECO:0000256" key="3">
    <source>
        <dbReference type="ARBA" id="ARBA00022833"/>
    </source>
</evidence>
<name>A0AAV7KCZ7_9METZ</name>
<proteinExistence type="predicted"/>
<organism evidence="6 7">
    <name type="scientific">Oopsacas minuta</name>
    <dbReference type="NCBI Taxonomy" id="111878"/>
    <lineage>
        <taxon>Eukaryota</taxon>
        <taxon>Metazoa</taxon>
        <taxon>Porifera</taxon>
        <taxon>Hexactinellida</taxon>
        <taxon>Hexasterophora</taxon>
        <taxon>Lyssacinosida</taxon>
        <taxon>Leucopsacidae</taxon>
        <taxon>Oopsacas</taxon>
    </lineage>
</organism>
<evidence type="ECO:0000313" key="6">
    <source>
        <dbReference type="EMBL" id="KAI6659088.1"/>
    </source>
</evidence>